<dbReference type="EMBL" id="FAXA01000270">
    <property type="protein sequence ID" value="CUV02522.1"/>
    <property type="molecule type" value="Genomic_DNA"/>
</dbReference>
<protein>
    <submittedName>
        <fullName evidence="1">Uncharacterized protein</fullName>
    </submittedName>
</protein>
<reference evidence="1" key="1">
    <citation type="submission" date="2015-10" db="EMBL/GenBank/DDBJ databases">
        <authorList>
            <person name="Gilbert D.G."/>
        </authorList>
    </citation>
    <scope>NUCLEOTIDE SEQUENCE</scope>
</reference>
<gene>
    <name evidence="1" type="ORF">MGWOODY_Clf2492</name>
</gene>
<proteinExistence type="predicted"/>
<accession>A0A160V964</accession>
<organism evidence="1">
    <name type="scientific">hydrothermal vent metagenome</name>
    <dbReference type="NCBI Taxonomy" id="652676"/>
    <lineage>
        <taxon>unclassified sequences</taxon>
        <taxon>metagenomes</taxon>
        <taxon>ecological metagenomes</taxon>
    </lineage>
</organism>
<name>A0A160V964_9ZZZZ</name>
<sequence>MTVLWQGILVVVIAVSLFCKAGLRGFPRCDAKVARSVSY</sequence>
<evidence type="ECO:0000313" key="1">
    <source>
        <dbReference type="EMBL" id="CUV02522.1"/>
    </source>
</evidence>
<dbReference type="AlphaFoldDB" id="A0A160V964"/>